<evidence type="ECO:0000313" key="3">
    <source>
        <dbReference type="Proteomes" id="UP001056500"/>
    </source>
</evidence>
<dbReference type="PROSITE" id="PS50887">
    <property type="entry name" value="GGDEF"/>
    <property type="match status" value="1"/>
</dbReference>
<dbReference type="Gene3D" id="3.30.70.270">
    <property type="match status" value="1"/>
</dbReference>
<name>A0ABY4WMD5_9BACL</name>
<dbReference type="InterPro" id="IPR029016">
    <property type="entry name" value="GAF-like_dom_sf"/>
</dbReference>
<keyword evidence="2" id="KW-0808">Transferase</keyword>
<gene>
    <name evidence="2" type="ORF">NDK47_07910</name>
</gene>
<dbReference type="Pfam" id="PF00990">
    <property type="entry name" value="GGDEF"/>
    <property type="match status" value="1"/>
</dbReference>
<keyword evidence="3" id="KW-1185">Reference proteome</keyword>
<dbReference type="SUPFAM" id="SSF55781">
    <property type="entry name" value="GAF domain-like"/>
    <property type="match status" value="3"/>
</dbReference>
<dbReference type="InterPro" id="IPR000160">
    <property type="entry name" value="GGDEF_dom"/>
</dbReference>
<dbReference type="Proteomes" id="UP001056500">
    <property type="component" value="Chromosome"/>
</dbReference>
<dbReference type="SMART" id="SM00065">
    <property type="entry name" value="GAF"/>
    <property type="match status" value="2"/>
</dbReference>
<dbReference type="GO" id="GO:0052621">
    <property type="term" value="F:diguanylate cyclase activity"/>
    <property type="evidence" value="ECO:0007669"/>
    <property type="project" value="UniProtKB-EC"/>
</dbReference>
<dbReference type="PANTHER" id="PTHR45138:SF9">
    <property type="entry name" value="DIGUANYLATE CYCLASE DGCM-RELATED"/>
    <property type="match status" value="1"/>
</dbReference>
<dbReference type="SMART" id="SM00267">
    <property type="entry name" value="GGDEF"/>
    <property type="match status" value="1"/>
</dbReference>
<dbReference type="InterPro" id="IPR029787">
    <property type="entry name" value="Nucleotide_cyclase"/>
</dbReference>
<dbReference type="Gene3D" id="3.30.450.40">
    <property type="match status" value="2"/>
</dbReference>
<dbReference type="CDD" id="cd01949">
    <property type="entry name" value="GGDEF"/>
    <property type="match status" value="1"/>
</dbReference>
<keyword evidence="2" id="KW-0548">Nucleotidyltransferase</keyword>
<dbReference type="InterPro" id="IPR050469">
    <property type="entry name" value="Diguanylate_Cyclase"/>
</dbReference>
<dbReference type="InterPro" id="IPR043128">
    <property type="entry name" value="Rev_trsase/Diguanyl_cyclase"/>
</dbReference>
<sequence>MSSKMLGKLETVFSYMAHFMLLSWPEKRPGILFLTDSAGKVVTIMEMQVGQSWNPNRLDFQTGRQLCTDTHSSVFQALRTGEIAVHTSQDGDVVFGAFPLKEHDGRIRAVIGMAAPQKEIAFDLASYIRGLDSLIRMGYDAYIQHATTEIIMKLNRHDNTKDLLNSLIHQIADIIQKGYCSAIKLSEQGMLILPEYHTTEKAEDPERPYEITRLAARFAGEPLTPSVEDDYRTVILPITCEGKPLYVLFLHLSAEDAHRYDERDVAFLQEVGEKASYALLRTIVADDLRRDASKKDLLYQLMTKIQASIDVNDVLQEIINSIRFLYPHASVDLFLTVETNATIPVKPLSFHDDDASTSTRAYLEGNLVMDYEERDGATVAVLAAPLLGKQGIYGVLQLITDRTVFLSPHETEYISILAETAGKAFENAQLYQQSRNLIRELRLINEMARQLNRSLNLQEILDFVIDMLLETFSTEYCAILQKQPGQETFRVISSSLPECQGRMIRAEDSPVAEILSSKQALLLVPPGSEPISFSLFPCVSQMSFSSLMGVPLVVEGELGGVLIVGDSRHHFFSFDDYKLLEIFGQHASLAMTNAMLHNEVERMVITDNLTGLYTRRYLNERVQASLEKDSFGSLILIDIDYFKKVNDTYGHQVGDEVLIQVANSIKRHIRETDIPARWGGEELAVYLPRVDKATAHGIAERIRSYVEKETSPSVTISCGLAKWNRELTGDISVESLFYHADIALYEAKNKGRNQVILA</sequence>
<feature type="domain" description="GGDEF" evidence="1">
    <location>
        <begin position="630"/>
        <end position="758"/>
    </location>
</feature>
<dbReference type="Pfam" id="PF01590">
    <property type="entry name" value="GAF"/>
    <property type="match status" value="1"/>
</dbReference>
<proteinExistence type="predicted"/>
<dbReference type="NCBIfam" id="TIGR00254">
    <property type="entry name" value="GGDEF"/>
    <property type="match status" value="1"/>
</dbReference>
<organism evidence="2 3">
    <name type="scientific">Brevibacillus ruminantium</name>
    <dbReference type="NCBI Taxonomy" id="2950604"/>
    <lineage>
        <taxon>Bacteria</taxon>
        <taxon>Bacillati</taxon>
        <taxon>Bacillota</taxon>
        <taxon>Bacilli</taxon>
        <taxon>Bacillales</taxon>
        <taxon>Paenibacillaceae</taxon>
        <taxon>Brevibacillus</taxon>
    </lineage>
</organism>
<accession>A0ABY4WMD5</accession>
<dbReference type="RefSeq" id="WP_251874304.1">
    <property type="nucleotide sequence ID" value="NZ_CP098755.1"/>
</dbReference>
<dbReference type="PANTHER" id="PTHR45138">
    <property type="entry name" value="REGULATORY COMPONENTS OF SENSORY TRANSDUCTION SYSTEM"/>
    <property type="match status" value="1"/>
</dbReference>
<dbReference type="EC" id="2.7.7.65" evidence="2"/>
<protein>
    <submittedName>
        <fullName evidence="2">Diguanylate cyclase</fullName>
        <ecNumber evidence="2">2.7.7.65</ecNumber>
    </submittedName>
</protein>
<dbReference type="EMBL" id="CP098755">
    <property type="protein sequence ID" value="USG67202.1"/>
    <property type="molecule type" value="Genomic_DNA"/>
</dbReference>
<dbReference type="InterPro" id="IPR003018">
    <property type="entry name" value="GAF"/>
</dbReference>
<evidence type="ECO:0000259" key="1">
    <source>
        <dbReference type="PROSITE" id="PS50887"/>
    </source>
</evidence>
<evidence type="ECO:0000313" key="2">
    <source>
        <dbReference type="EMBL" id="USG67202.1"/>
    </source>
</evidence>
<dbReference type="SUPFAM" id="SSF55073">
    <property type="entry name" value="Nucleotide cyclase"/>
    <property type="match status" value="1"/>
</dbReference>
<reference evidence="2" key="1">
    <citation type="submission" date="2022-06" db="EMBL/GenBank/DDBJ databases">
        <title>Genome sequencing of Brevibacillus sp. BB3-R1.</title>
        <authorList>
            <person name="Heo J."/>
            <person name="Lee D."/>
            <person name="Won M."/>
            <person name="Han B.-H."/>
            <person name="Hong S.-B."/>
            <person name="Kwon S.-W."/>
        </authorList>
    </citation>
    <scope>NUCLEOTIDE SEQUENCE</scope>
    <source>
        <strain evidence="2">BB3-R1</strain>
    </source>
</reference>